<comment type="caution">
    <text evidence="6">The sequence shown here is derived from an EMBL/GenBank/DDBJ whole genome shotgun (WGS) entry which is preliminary data.</text>
</comment>
<comment type="pathway">
    <text evidence="1">Lipid metabolism.</text>
</comment>
<dbReference type="RefSeq" id="WP_153662925.1">
    <property type="nucleotide sequence ID" value="NZ_JAAIKR010000008.1"/>
</dbReference>
<dbReference type="Pfam" id="PF01553">
    <property type="entry name" value="Acyltransferase"/>
    <property type="match status" value="1"/>
</dbReference>
<dbReference type="EMBL" id="JAAIKR010000008">
    <property type="protein sequence ID" value="MBR9728313.1"/>
    <property type="molecule type" value="Genomic_DNA"/>
</dbReference>
<sequence>MNTLSRYLRACASAIAFFCFGFGGLILSYIWFPILWLVHKDATNCELACQKSICKSFRFFVQFMHVLRILDIDIKNAERLSTQHGCIVVANHPTLIDVVILMGYMQQCDCIVKNDLFHNPFIRHIVNMAGFIPNQADDLITLCQQKLQQQRKLLIFPEGSRTVPGERVKCQRGAAQLAVRCHTDIQTVRIHCSPLALYKGCPWYNMPASPMTFTIDVDKPTSVLPIIEETPAPATAARKLTRYLNTHLQPNTIY</sequence>
<keyword evidence="4" id="KW-1133">Transmembrane helix</keyword>
<name>A0ABS5I3B8_9GAMM</name>
<dbReference type="PANTHER" id="PTHR10434">
    <property type="entry name" value="1-ACYL-SN-GLYCEROL-3-PHOSPHATE ACYLTRANSFERASE"/>
    <property type="match status" value="1"/>
</dbReference>
<dbReference type="Proteomes" id="UP000811844">
    <property type="component" value="Unassembled WGS sequence"/>
</dbReference>
<feature type="domain" description="Phospholipid/glycerol acyltransferase" evidence="5">
    <location>
        <begin position="86"/>
        <end position="193"/>
    </location>
</feature>
<protein>
    <submittedName>
        <fullName evidence="6">1-acyl-sn-glycerol-3-phosphate acyltransferase</fullName>
    </submittedName>
</protein>
<proteinExistence type="predicted"/>
<keyword evidence="4" id="KW-0472">Membrane</keyword>
<reference evidence="6 7" key="1">
    <citation type="submission" date="2020-02" db="EMBL/GenBank/DDBJ databases">
        <title>Shewanella WXL01 sp. nov., a marine bacterium isolated from green algae in Luhuitou Fringing Reef (Northern South China Sea).</title>
        <authorList>
            <person name="Wang X."/>
        </authorList>
    </citation>
    <scope>NUCLEOTIDE SEQUENCE [LARGE SCALE GENOMIC DNA]</scope>
    <source>
        <strain evidence="6 7">MCCC 1A01895</strain>
    </source>
</reference>
<feature type="transmembrane region" description="Helical" evidence="4">
    <location>
        <begin position="12"/>
        <end position="38"/>
    </location>
</feature>
<keyword evidence="7" id="KW-1185">Reference proteome</keyword>
<evidence type="ECO:0000256" key="3">
    <source>
        <dbReference type="ARBA" id="ARBA00023315"/>
    </source>
</evidence>
<accession>A0ABS5I3B8</accession>
<keyword evidence="3 6" id="KW-0012">Acyltransferase</keyword>
<gene>
    <name evidence="6" type="ORF">G3R48_10045</name>
</gene>
<dbReference type="GO" id="GO:0016746">
    <property type="term" value="F:acyltransferase activity"/>
    <property type="evidence" value="ECO:0007669"/>
    <property type="project" value="UniProtKB-KW"/>
</dbReference>
<dbReference type="SMART" id="SM00563">
    <property type="entry name" value="PlsC"/>
    <property type="match status" value="1"/>
</dbReference>
<dbReference type="PANTHER" id="PTHR10434:SF66">
    <property type="entry name" value="PHOSPHOLIPID_GLYCEROL ACYLTRANSFERASE DOMAIN-CONTAINING PROTEIN"/>
    <property type="match status" value="1"/>
</dbReference>
<keyword evidence="2" id="KW-0808">Transferase</keyword>
<evidence type="ECO:0000256" key="1">
    <source>
        <dbReference type="ARBA" id="ARBA00005189"/>
    </source>
</evidence>
<evidence type="ECO:0000259" key="5">
    <source>
        <dbReference type="SMART" id="SM00563"/>
    </source>
</evidence>
<dbReference type="SUPFAM" id="SSF69593">
    <property type="entry name" value="Glycerol-3-phosphate (1)-acyltransferase"/>
    <property type="match status" value="1"/>
</dbReference>
<evidence type="ECO:0000313" key="7">
    <source>
        <dbReference type="Proteomes" id="UP000811844"/>
    </source>
</evidence>
<evidence type="ECO:0000313" key="6">
    <source>
        <dbReference type="EMBL" id="MBR9728313.1"/>
    </source>
</evidence>
<keyword evidence="4" id="KW-0812">Transmembrane</keyword>
<dbReference type="CDD" id="cd07989">
    <property type="entry name" value="LPLAT_AGPAT-like"/>
    <property type="match status" value="1"/>
</dbReference>
<dbReference type="InterPro" id="IPR002123">
    <property type="entry name" value="Plipid/glycerol_acylTrfase"/>
</dbReference>
<organism evidence="6 7">
    <name type="scientific">Shewanella intestini</name>
    <dbReference type="NCBI Taxonomy" id="2017544"/>
    <lineage>
        <taxon>Bacteria</taxon>
        <taxon>Pseudomonadati</taxon>
        <taxon>Pseudomonadota</taxon>
        <taxon>Gammaproteobacteria</taxon>
        <taxon>Alteromonadales</taxon>
        <taxon>Shewanellaceae</taxon>
        <taxon>Shewanella</taxon>
    </lineage>
</organism>
<evidence type="ECO:0000256" key="2">
    <source>
        <dbReference type="ARBA" id="ARBA00022679"/>
    </source>
</evidence>
<evidence type="ECO:0000256" key="4">
    <source>
        <dbReference type="SAM" id="Phobius"/>
    </source>
</evidence>